<evidence type="ECO:0000256" key="7">
    <source>
        <dbReference type="SAM" id="SignalP"/>
    </source>
</evidence>
<evidence type="ECO:0000256" key="5">
    <source>
        <dbReference type="SAM" id="MobiDB-lite"/>
    </source>
</evidence>
<dbReference type="Proteomes" id="UP000827284">
    <property type="component" value="Unassembled WGS sequence"/>
</dbReference>
<dbReference type="InterPro" id="IPR003689">
    <property type="entry name" value="ZIP"/>
</dbReference>
<evidence type="ECO:0000313" key="9">
    <source>
        <dbReference type="Proteomes" id="UP000827284"/>
    </source>
</evidence>
<feature type="transmembrane region" description="Helical" evidence="6">
    <location>
        <begin position="412"/>
        <end position="435"/>
    </location>
</feature>
<accession>A0A9P3LZN6</accession>
<feature type="transmembrane region" description="Helical" evidence="6">
    <location>
        <begin position="205"/>
        <end position="223"/>
    </location>
</feature>
<evidence type="ECO:0000256" key="3">
    <source>
        <dbReference type="ARBA" id="ARBA00022989"/>
    </source>
</evidence>
<dbReference type="GO" id="GO:0005385">
    <property type="term" value="F:zinc ion transmembrane transporter activity"/>
    <property type="evidence" value="ECO:0007669"/>
    <property type="project" value="TreeGrafter"/>
</dbReference>
<evidence type="ECO:0000256" key="1">
    <source>
        <dbReference type="ARBA" id="ARBA00004141"/>
    </source>
</evidence>
<dbReference type="OrthoDB" id="448280at2759"/>
<keyword evidence="9" id="KW-1185">Reference proteome</keyword>
<reference evidence="8" key="2">
    <citation type="journal article" date="2022" name="Microbiol. Resour. Announc.">
        <title>Whole-Genome Sequence of Entomortierella parvispora E1425, a Mucoromycotan Fungus Associated with Burkholderiaceae-Related Endosymbiotic Bacteria.</title>
        <authorList>
            <person name="Herlambang A."/>
            <person name="Guo Y."/>
            <person name="Takashima Y."/>
            <person name="Narisawa K."/>
            <person name="Ohta H."/>
            <person name="Nishizawa T."/>
        </authorList>
    </citation>
    <scope>NUCLEOTIDE SEQUENCE</scope>
    <source>
        <strain evidence="8">E1425</strain>
    </source>
</reference>
<evidence type="ECO:0000256" key="6">
    <source>
        <dbReference type="SAM" id="Phobius"/>
    </source>
</evidence>
<feature type="region of interest" description="Disordered" evidence="5">
    <location>
        <begin position="297"/>
        <end position="330"/>
    </location>
</feature>
<evidence type="ECO:0000256" key="2">
    <source>
        <dbReference type="ARBA" id="ARBA00022692"/>
    </source>
</evidence>
<sequence length="509" mass="54711">MRLSLTCTLASVATLVALSSSFSSVSASTPANTLNPQLASASKINTDYLSIQKRAGEDHDHDDHDHDHEHPTTTTVVAPIASPTSSPTTPDHDHDHDHDHTHEEGAAEEDHDHADHDHDHDHTHEEGKVEEDHDHADHDHDHDHSEAGHSHGPARTCEAHSHDHGEYVIWHHIVALLVLTVVAAFGCALPMMIRDNSRTRFAVQLGKYFGAGVVLSVAFIHIMPEALFSLTHPCLSKAWTDDYPGYAPLIMMVSGLTMLVIEFLASTVVLNVEAMSKKKASDAAVVDASATAASHGAHDAWDHDHDHKHGHHESPASSGLGSRQGSGHENDGCSHAHGLTLLQCGPGVSTKVSTYMLEVGIALHSVFIGIALGTLAGSEFVAMTIAICFHQFFEGVALGSRIADLSFPRRKWLPVLLVAIFALVTPLGVGIGMGMRSSYKANSVENLIIMGVTDSIACGVLLYTAFVTLLGGDILYSERFRTETRASKASYLVAVWMGALSMAVIALWA</sequence>
<evidence type="ECO:0000313" key="8">
    <source>
        <dbReference type="EMBL" id="GJJ76312.1"/>
    </source>
</evidence>
<feature type="chain" id="PRO_5040473149" evidence="7">
    <location>
        <begin position="28"/>
        <end position="509"/>
    </location>
</feature>
<dbReference type="EMBL" id="BQFW01000012">
    <property type="protein sequence ID" value="GJJ76312.1"/>
    <property type="molecule type" value="Genomic_DNA"/>
</dbReference>
<name>A0A9P3LZN6_9FUNG</name>
<keyword evidence="4 6" id="KW-0472">Membrane</keyword>
<dbReference type="GO" id="GO:0005886">
    <property type="term" value="C:plasma membrane"/>
    <property type="evidence" value="ECO:0007669"/>
    <property type="project" value="TreeGrafter"/>
</dbReference>
<feature type="signal peptide" evidence="7">
    <location>
        <begin position="1"/>
        <end position="27"/>
    </location>
</feature>
<dbReference type="PANTHER" id="PTHR11040:SF44">
    <property type="entry name" value="PROTEIN ZNTC-RELATED"/>
    <property type="match status" value="1"/>
</dbReference>
<feature type="compositionally biased region" description="Basic and acidic residues" evidence="5">
    <location>
        <begin position="56"/>
        <end position="71"/>
    </location>
</feature>
<organism evidence="8 9">
    <name type="scientific">Entomortierella parvispora</name>
    <dbReference type="NCBI Taxonomy" id="205924"/>
    <lineage>
        <taxon>Eukaryota</taxon>
        <taxon>Fungi</taxon>
        <taxon>Fungi incertae sedis</taxon>
        <taxon>Mucoromycota</taxon>
        <taxon>Mortierellomycotina</taxon>
        <taxon>Mortierellomycetes</taxon>
        <taxon>Mortierellales</taxon>
        <taxon>Mortierellaceae</taxon>
        <taxon>Entomortierella</taxon>
    </lineage>
</organism>
<proteinExistence type="predicted"/>
<feature type="transmembrane region" description="Helical" evidence="6">
    <location>
        <begin position="447"/>
        <end position="470"/>
    </location>
</feature>
<keyword evidence="7" id="KW-0732">Signal</keyword>
<feature type="compositionally biased region" description="Basic and acidic residues" evidence="5">
    <location>
        <begin position="297"/>
        <end position="307"/>
    </location>
</feature>
<protein>
    <submittedName>
        <fullName evidence="8">Solute carrier family 39 (Zinc transporter), member 1/2/3</fullName>
    </submittedName>
</protein>
<dbReference type="PANTHER" id="PTHR11040">
    <property type="entry name" value="ZINC/IRON TRANSPORTER"/>
    <property type="match status" value="1"/>
</dbReference>
<feature type="transmembrane region" description="Helical" evidence="6">
    <location>
        <begin position="243"/>
        <end position="270"/>
    </location>
</feature>
<feature type="transmembrane region" description="Helical" evidence="6">
    <location>
        <begin position="169"/>
        <end position="193"/>
    </location>
</feature>
<feature type="region of interest" description="Disordered" evidence="5">
    <location>
        <begin position="56"/>
        <end position="158"/>
    </location>
</feature>
<feature type="compositionally biased region" description="Polar residues" evidence="5">
    <location>
        <begin position="315"/>
        <end position="325"/>
    </location>
</feature>
<dbReference type="AlphaFoldDB" id="A0A9P3LZN6"/>
<comment type="caution">
    <text evidence="8">The sequence shown here is derived from an EMBL/GenBank/DDBJ whole genome shotgun (WGS) entry which is preliminary data.</text>
</comment>
<feature type="transmembrane region" description="Helical" evidence="6">
    <location>
        <begin position="491"/>
        <end position="508"/>
    </location>
</feature>
<feature type="compositionally biased region" description="Basic and acidic residues" evidence="5">
    <location>
        <begin position="90"/>
        <end position="149"/>
    </location>
</feature>
<gene>
    <name evidence="8" type="ORF">EMPS_08671</name>
</gene>
<keyword evidence="3 6" id="KW-1133">Transmembrane helix</keyword>
<evidence type="ECO:0000256" key="4">
    <source>
        <dbReference type="ARBA" id="ARBA00023136"/>
    </source>
</evidence>
<reference evidence="8" key="1">
    <citation type="submission" date="2021-11" db="EMBL/GenBank/DDBJ databases">
        <authorList>
            <person name="Herlambang A."/>
            <person name="Guo Y."/>
            <person name="Takashima Y."/>
            <person name="Nishizawa T."/>
        </authorList>
    </citation>
    <scope>NUCLEOTIDE SEQUENCE</scope>
    <source>
        <strain evidence="8">E1425</strain>
    </source>
</reference>
<keyword evidence="2 6" id="KW-0812">Transmembrane</keyword>
<dbReference type="Pfam" id="PF02535">
    <property type="entry name" value="Zip"/>
    <property type="match status" value="1"/>
</dbReference>
<comment type="subcellular location">
    <subcellularLocation>
        <location evidence="1">Membrane</location>
        <topology evidence="1">Multi-pass membrane protein</topology>
    </subcellularLocation>
</comment>